<organism evidence="1 2">
    <name type="scientific">Turneriella parva (strain ATCC BAA-1111 / DSM 21527 / NCTC 11395 / H)</name>
    <name type="common">Leptospira parva</name>
    <dbReference type="NCBI Taxonomy" id="869212"/>
    <lineage>
        <taxon>Bacteria</taxon>
        <taxon>Pseudomonadati</taxon>
        <taxon>Spirochaetota</taxon>
        <taxon>Spirochaetia</taxon>
        <taxon>Leptospirales</taxon>
        <taxon>Leptospiraceae</taxon>
        <taxon>Turneriella</taxon>
    </lineage>
</organism>
<dbReference type="InterPro" id="IPR036412">
    <property type="entry name" value="HAD-like_sf"/>
</dbReference>
<evidence type="ECO:0000313" key="1">
    <source>
        <dbReference type="EMBL" id="AFM11692.1"/>
    </source>
</evidence>
<dbReference type="SUPFAM" id="SSF56784">
    <property type="entry name" value="HAD-like"/>
    <property type="match status" value="1"/>
</dbReference>
<keyword evidence="2" id="KW-1185">Reference proteome</keyword>
<dbReference type="InterPro" id="IPR052550">
    <property type="entry name" value="Pyrimidine_5'-ntase_YjjG"/>
</dbReference>
<protein>
    <submittedName>
        <fullName evidence="1">HAD superfamily (Subfamily IA) hydrolase, TIGR02254</fullName>
    </submittedName>
</protein>
<dbReference type="Gene3D" id="3.40.50.1000">
    <property type="entry name" value="HAD superfamily/HAD-like"/>
    <property type="match status" value="1"/>
</dbReference>
<dbReference type="AlphaFoldDB" id="I4B335"/>
<dbReference type="NCBIfam" id="TIGR02254">
    <property type="entry name" value="YjjG_YfnB"/>
    <property type="match status" value="1"/>
</dbReference>
<keyword evidence="1" id="KW-0378">Hydrolase</keyword>
<dbReference type="HOGENOM" id="CLU_045011_8_1_12"/>
<dbReference type="STRING" id="869212.Turpa_1043"/>
<dbReference type="RefSeq" id="WP_014802210.1">
    <property type="nucleotide sequence ID" value="NC_018020.1"/>
</dbReference>
<evidence type="ECO:0000313" key="2">
    <source>
        <dbReference type="Proteomes" id="UP000006048"/>
    </source>
</evidence>
<dbReference type="Gene3D" id="1.10.150.240">
    <property type="entry name" value="Putative phosphatase, domain 2"/>
    <property type="match status" value="1"/>
</dbReference>
<dbReference type="PANTHER" id="PTHR47478:SF1">
    <property type="entry name" value="PYRIMIDINE 5'-NUCLEOTIDASE YJJG"/>
    <property type="match status" value="1"/>
</dbReference>
<reference evidence="1 2" key="1">
    <citation type="submission" date="2012-06" db="EMBL/GenBank/DDBJ databases">
        <title>The complete chromosome of genome of Turneriella parva DSM 21527.</title>
        <authorList>
            <consortium name="US DOE Joint Genome Institute (JGI-PGF)"/>
            <person name="Lucas S."/>
            <person name="Han J."/>
            <person name="Lapidus A."/>
            <person name="Bruce D."/>
            <person name="Goodwin L."/>
            <person name="Pitluck S."/>
            <person name="Peters L."/>
            <person name="Kyrpides N."/>
            <person name="Mavromatis K."/>
            <person name="Ivanova N."/>
            <person name="Mikhailova N."/>
            <person name="Chertkov O."/>
            <person name="Detter J.C."/>
            <person name="Tapia R."/>
            <person name="Han C."/>
            <person name="Land M."/>
            <person name="Hauser L."/>
            <person name="Markowitz V."/>
            <person name="Cheng J.-F."/>
            <person name="Hugenholtz P."/>
            <person name="Woyke T."/>
            <person name="Wu D."/>
            <person name="Gronow S."/>
            <person name="Wellnitz S."/>
            <person name="Brambilla E."/>
            <person name="Klenk H.-P."/>
            <person name="Eisen J.A."/>
        </authorList>
    </citation>
    <scope>NUCLEOTIDE SEQUENCE [LARGE SCALE GENOMIC DNA]</scope>
    <source>
        <strain evidence="2">ATCC BAA-1111 / DSM 21527 / NCTC 11395 / H</strain>
    </source>
</reference>
<sequence>MEKYKIILFDADETLYDYKKNEATAFTLALRDKTELDPSKFAALYQAYVRINESLWKSYHNGEITKEKLLTDRFSILFHEFNLSGNSAEFGEYYLSLLGDQNFLMPDAEQVCARLSESCTLAIVTNGVSSVHKKRLNNSSINPYIAAIIVSGDFPEKKDFQKPNPVIFEYAHQLIDAGTPKEQILMIGDSLTSDVAGGIRYGIHTCWFNARQESNTTDFKPTYEINNLKELFPIAAEQT</sequence>
<accession>I4B335</accession>
<dbReference type="Pfam" id="PF00702">
    <property type="entry name" value="Hydrolase"/>
    <property type="match status" value="1"/>
</dbReference>
<dbReference type="EMBL" id="CP002959">
    <property type="protein sequence ID" value="AFM11692.1"/>
    <property type="molecule type" value="Genomic_DNA"/>
</dbReference>
<dbReference type="OrthoDB" id="9794086at2"/>
<dbReference type="PANTHER" id="PTHR47478">
    <property type="match status" value="1"/>
</dbReference>
<gene>
    <name evidence="1" type="ordered locus">Turpa_1043</name>
</gene>
<dbReference type="SFLD" id="SFLDG01129">
    <property type="entry name" value="C1.5:_HAD__Beta-PGM__Phosphata"/>
    <property type="match status" value="1"/>
</dbReference>
<dbReference type="InterPro" id="IPR023214">
    <property type="entry name" value="HAD_sf"/>
</dbReference>
<dbReference type="InterPro" id="IPR023198">
    <property type="entry name" value="PGP-like_dom2"/>
</dbReference>
<name>I4B335_TURPD</name>
<dbReference type="GO" id="GO:0008253">
    <property type="term" value="F:5'-nucleotidase activity"/>
    <property type="evidence" value="ECO:0007669"/>
    <property type="project" value="InterPro"/>
</dbReference>
<dbReference type="InterPro" id="IPR011951">
    <property type="entry name" value="HAD-SF_hydro_IA_YjjG/PynA"/>
</dbReference>
<dbReference type="PATRIC" id="fig|869212.3.peg.1021"/>
<dbReference type="Proteomes" id="UP000006048">
    <property type="component" value="Chromosome"/>
</dbReference>
<dbReference type="KEGG" id="tpx:Turpa_1043"/>
<proteinExistence type="predicted"/>
<dbReference type="SFLD" id="SFLDS00003">
    <property type="entry name" value="Haloacid_Dehalogenase"/>
    <property type="match status" value="1"/>
</dbReference>